<dbReference type="AlphaFoldDB" id="A0A1D7YCY2"/>
<dbReference type="SUPFAM" id="SSF51735">
    <property type="entry name" value="NAD(P)-binding Rossmann-fold domains"/>
    <property type="match status" value="1"/>
</dbReference>
<keyword evidence="4" id="KW-1185">Reference proteome</keyword>
<protein>
    <submittedName>
        <fullName evidence="3">Short-chain dehydrogenase</fullName>
    </submittedName>
</protein>
<proteinExistence type="inferred from homology"/>
<evidence type="ECO:0000256" key="1">
    <source>
        <dbReference type="ARBA" id="ARBA00006484"/>
    </source>
</evidence>
<sequence length="257" mass="26405">MTHLTGKAALVTGASRGIGRAIALRLAAGGALVAVHYGSNDNAAAETVQLIEKGGGQAFPVRAELGVPGDIDTLFAALKAGLEARTGQARLDIVVNNAAINTGGTVETITPEGFDRLIAINTKAPLFIIQRALPLLNDNGRIINVTTAATRIAMPEAPYAMTKAPVEVLSRSLAQALGARGVTVNAVAPGPTVTDMNPWMLGNPEVQQMVGSGNAIPRVGRPDDIADVVAFLASEASRWVTGQVVDASGGCFLGPRI</sequence>
<dbReference type="PANTHER" id="PTHR43639:SF1">
    <property type="entry name" value="SHORT-CHAIN DEHYDROGENASE_REDUCTASE FAMILY PROTEIN"/>
    <property type="match status" value="1"/>
</dbReference>
<evidence type="ECO:0000313" key="4">
    <source>
        <dbReference type="Proteomes" id="UP000094960"/>
    </source>
</evidence>
<dbReference type="KEGG" id="spun:BFF78_21865"/>
<dbReference type="RefSeq" id="WP_069779941.1">
    <property type="nucleotide sequence ID" value="NZ_CP017248.1"/>
</dbReference>
<keyword evidence="2" id="KW-0560">Oxidoreductase</keyword>
<dbReference type="PANTHER" id="PTHR43639">
    <property type="entry name" value="OXIDOREDUCTASE, SHORT-CHAIN DEHYDROGENASE/REDUCTASE FAMILY (AFU_ORTHOLOGUE AFUA_5G02870)"/>
    <property type="match status" value="1"/>
</dbReference>
<dbReference type="PRINTS" id="PR00081">
    <property type="entry name" value="GDHRDH"/>
</dbReference>
<dbReference type="InterPro" id="IPR036291">
    <property type="entry name" value="NAD(P)-bd_dom_sf"/>
</dbReference>
<dbReference type="Proteomes" id="UP000094960">
    <property type="component" value="Chromosome"/>
</dbReference>
<dbReference type="PRINTS" id="PR00080">
    <property type="entry name" value="SDRFAMILY"/>
</dbReference>
<evidence type="ECO:0000313" key="3">
    <source>
        <dbReference type="EMBL" id="AOR33366.1"/>
    </source>
</evidence>
<dbReference type="FunFam" id="3.40.50.720:FF:000084">
    <property type="entry name" value="Short-chain dehydrogenase reductase"/>
    <property type="match status" value="1"/>
</dbReference>
<dbReference type="InterPro" id="IPR002347">
    <property type="entry name" value="SDR_fam"/>
</dbReference>
<dbReference type="Pfam" id="PF13561">
    <property type="entry name" value="adh_short_C2"/>
    <property type="match status" value="1"/>
</dbReference>
<evidence type="ECO:0000256" key="2">
    <source>
        <dbReference type="ARBA" id="ARBA00023002"/>
    </source>
</evidence>
<dbReference type="EMBL" id="CP017248">
    <property type="protein sequence ID" value="AOR33366.1"/>
    <property type="molecule type" value="Genomic_DNA"/>
</dbReference>
<name>A0A1D7YCY2_9ACTN</name>
<accession>A0A1D7YCY2</accession>
<dbReference type="Gene3D" id="3.40.50.720">
    <property type="entry name" value="NAD(P)-binding Rossmann-like Domain"/>
    <property type="match status" value="1"/>
</dbReference>
<dbReference type="GO" id="GO:0016491">
    <property type="term" value="F:oxidoreductase activity"/>
    <property type="evidence" value="ECO:0007669"/>
    <property type="project" value="UniProtKB-KW"/>
</dbReference>
<comment type="similarity">
    <text evidence="1">Belongs to the short-chain dehydrogenases/reductases (SDR) family.</text>
</comment>
<reference evidence="4" key="1">
    <citation type="submission" date="2016-09" db="EMBL/GenBank/DDBJ databases">
        <title>Streptomyces puniciscabiei strain:TW1S1 Genome sequencing and assembly.</title>
        <authorList>
            <person name="Kim M.-K."/>
            <person name="Kim S.B."/>
        </authorList>
    </citation>
    <scope>NUCLEOTIDE SEQUENCE [LARGE SCALE GENOMIC DNA]</scope>
    <source>
        <strain evidence="4">TW1S1</strain>
    </source>
</reference>
<gene>
    <name evidence="3" type="ORF">BFF78_21865</name>
</gene>
<organism evidence="3 4">
    <name type="scientific">Streptomyces fodineus</name>
    <dbReference type="NCBI Taxonomy" id="1904616"/>
    <lineage>
        <taxon>Bacteria</taxon>
        <taxon>Bacillati</taxon>
        <taxon>Actinomycetota</taxon>
        <taxon>Actinomycetes</taxon>
        <taxon>Kitasatosporales</taxon>
        <taxon>Streptomycetaceae</taxon>
        <taxon>Streptomyces</taxon>
    </lineage>
</organism>